<feature type="region of interest" description="Disordered" evidence="1">
    <location>
        <begin position="224"/>
        <end position="244"/>
    </location>
</feature>
<organism evidence="3 4">
    <name type="scientific">Diaporthe australafricana</name>
    <dbReference type="NCBI Taxonomy" id="127596"/>
    <lineage>
        <taxon>Eukaryota</taxon>
        <taxon>Fungi</taxon>
        <taxon>Dikarya</taxon>
        <taxon>Ascomycota</taxon>
        <taxon>Pezizomycotina</taxon>
        <taxon>Sordariomycetes</taxon>
        <taxon>Sordariomycetidae</taxon>
        <taxon>Diaporthales</taxon>
        <taxon>Diaporthaceae</taxon>
        <taxon>Diaporthe</taxon>
    </lineage>
</organism>
<sequence length="681" mass="72957">MEMEMTKTEVNGEDGEFEEDEGIDCGLAQYGDCAVASAQTSITGIAPHLQRQKQHHRQLSTPTTTAVIKSLDGLESREIFPGVILASPLPAPSSIQPGSAPSGEHRPTWPTSYSSNVNRKHLPQGPSPPTVPVAPAGNNILSQPQPGSYSPSKSQSNSKSQSQSRSHPSHYRPRGLAQTSPNAQGDANDKHYNMIFTDLYKSPKSPLSRLRHSHNTQLEVLSSDYDPDLTSKDKTKQKDAVKRHLQSKVRNDWAFTWPPVEHTGSSPVSEEPKPLGDTEGAPAAEDLEGFLEVASDGPDPDGQALCGEETDRDSAEDADSDTDSVYSTIIEDPIHWRPRLEWASELSDDELPHSSQSPFKFDNPDSIGQAVNASNIAGKTRRRREIRKEAAWNDGLACFEARRNAWTEAKVARARPKPASPVSPSSPRKGFFWRTHTHTSSNTGQSVASPASMTSPLTPVTTTNSHPDTTQAQLGSGGSGNSTPNENLSPKTSRSDQPQHEHLQSGQLPVETLLPIAPPLLPPANPMRASITPALYASIYEKVVVHSLQPSCPINLSDMMRACVAGWKRDGEWPPRLTGPEPAALVAVKRRKSATTASAAPPSPAGFAAINGAGGSGRKLSFSLLGGHGGEKGRRESLAEEGSGGSATGKALRRSLQKVLGIGHGQHPNQPVDGSAIVQEH</sequence>
<dbReference type="Proteomes" id="UP001583177">
    <property type="component" value="Unassembled WGS sequence"/>
</dbReference>
<dbReference type="InterPro" id="IPR053274">
    <property type="entry name" value="Fluconazole_resistance"/>
</dbReference>
<name>A0ABR3W1G1_9PEZI</name>
<evidence type="ECO:0000313" key="3">
    <source>
        <dbReference type="EMBL" id="KAL1850682.1"/>
    </source>
</evidence>
<dbReference type="PANTHER" id="PTHR28065:SF1">
    <property type="entry name" value="DUF4050 DOMAIN-CONTAINING PROTEIN"/>
    <property type="match status" value="1"/>
</dbReference>
<feature type="region of interest" description="Disordered" evidence="1">
    <location>
        <begin position="621"/>
        <end position="655"/>
    </location>
</feature>
<feature type="compositionally biased region" description="Polar residues" evidence="1">
    <location>
        <begin position="438"/>
        <end position="474"/>
    </location>
</feature>
<feature type="compositionally biased region" description="Polar residues" evidence="1">
    <location>
        <begin position="481"/>
        <end position="492"/>
    </location>
</feature>
<evidence type="ECO:0000313" key="4">
    <source>
        <dbReference type="Proteomes" id="UP001583177"/>
    </source>
</evidence>
<accession>A0ABR3W1G1</accession>
<feature type="region of interest" description="Disordered" evidence="1">
    <location>
        <begin position="410"/>
        <end position="505"/>
    </location>
</feature>
<feature type="region of interest" description="Disordered" evidence="1">
    <location>
        <begin position="347"/>
        <end position="368"/>
    </location>
</feature>
<keyword evidence="4" id="KW-1185">Reference proteome</keyword>
<gene>
    <name evidence="3" type="ORF">Daus18300_012825</name>
</gene>
<reference evidence="3 4" key="1">
    <citation type="journal article" date="2024" name="IMA Fungus">
        <title>IMA Genome - F19 : A genome assembly and annotation guide to empower mycologists, including annotated draft genome sequences of Ceratocystis pirilliformis, Diaporthe australafricana, Fusarium ophioides, Paecilomyces lecythidis, and Sporothrix stenoceras.</title>
        <authorList>
            <person name="Aylward J."/>
            <person name="Wilson A.M."/>
            <person name="Visagie C.M."/>
            <person name="Spraker J."/>
            <person name="Barnes I."/>
            <person name="Buitendag C."/>
            <person name="Ceriani C."/>
            <person name="Del Mar Angel L."/>
            <person name="du Plessis D."/>
            <person name="Fuchs T."/>
            <person name="Gasser K."/>
            <person name="Kramer D."/>
            <person name="Li W."/>
            <person name="Munsamy K."/>
            <person name="Piso A."/>
            <person name="Price J.L."/>
            <person name="Sonnekus B."/>
            <person name="Thomas C."/>
            <person name="van der Nest A."/>
            <person name="van Dijk A."/>
            <person name="van Heerden A."/>
            <person name="van Vuuren N."/>
            <person name="Yilmaz N."/>
            <person name="Duong T.A."/>
            <person name="van der Merwe N.A."/>
            <person name="Wingfield M.J."/>
            <person name="Wingfield B.D."/>
        </authorList>
    </citation>
    <scope>NUCLEOTIDE SEQUENCE [LARGE SCALE GENOMIC DNA]</scope>
    <source>
        <strain evidence="3 4">CMW 18300</strain>
    </source>
</reference>
<dbReference type="Pfam" id="PF13259">
    <property type="entry name" value="clamp_Gag1-like"/>
    <property type="match status" value="1"/>
</dbReference>
<dbReference type="PANTHER" id="PTHR28065">
    <property type="entry name" value="FREQUENIN"/>
    <property type="match status" value="1"/>
</dbReference>
<dbReference type="EMBL" id="JAWRVE010000183">
    <property type="protein sequence ID" value="KAL1850682.1"/>
    <property type="molecule type" value="Genomic_DNA"/>
</dbReference>
<evidence type="ECO:0000259" key="2">
    <source>
        <dbReference type="Pfam" id="PF13259"/>
    </source>
</evidence>
<feature type="compositionally biased region" description="Low complexity" evidence="1">
    <location>
        <begin position="142"/>
        <end position="166"/>
    </location>
</feature>
<evidence type="ECO:0000256" key="1">
    <source>
        <dbReference type="SAM" id="MobiDB-lite"/>
    </source>
</evidence>
<feature type="region of interest" description="Disordered" evidence="1">
    <location>
        <begin position="662"/>
        <end position="681"/>
    </location>
</feature>
<feature type="region of interest" description="Disordered" evidence="1">
    <location>
        <begin position="91"/>
        <end position="189"/>
    </location>
</feature>
<dbReference type="InterPro" id="IPR025124">
    <property type="entry name" value="Gag1-like_clamp"/>
</dbReference>
<feature type="compositionally biased region" description="Basic and acidic residues" evidence="1">
    <location>
        <begin position="229"/>
        <end position="242"/>
    </location>
</feature>
<feature type="compositionally biased region" description="Low complexity" evidence="1">
    <location>
        <begin position="420"/>
        <end position="429"/>
    </location>
</feature>
<proteinExistence type="predicted"/>
<feature type="domain" description="Gag1-like clamp" evidence="2">
    <location>
        <begin position="357"/>
        <end position="574"/>
    </location>
</feature>
<protein>
    <recommendedName>
        <fullName evidence="2">Gag1-like clamp domain-containing protein</fullName>
    </recommendedName>
</protein>
<feature type="region of interest" description="Disordered" evidence="1">
    <location>
        <begin position="256"/>
        <end position="329"/>
    </location>
</feature>
<feature type="compositionally biased region" description="Basic and acidic residues" evidence="1">
    <location>
        <begin position="629"/>
        <end position="638"/>
    </location>
</feature>
<feature type="compositionally biased region" description="Acidic residues" evidence="1">
    <location>
        <begin position="308"/>
        <end position="322"/>
    </location>
</feature>
<feature type="compositionally biased region" description="Basic and acidic residues" evidence="1">
    <location>
        <begin position="493"/>
        <end position="503"/>
    </location>
</feature>
<comment type="caution">
    <text evidence="3">The sequence shown here is derived from an EMBL/GenBank/DDBJ whole genome shotgun (WGS) entry which is preliminary data.</text>
</comment>